<dbReference type="SUPFAM" id="SSF143842">
    <property type="entry name" value="YwmB-like"/>
    <property type="match status" value="1"/>
</dbReference>
<dbReference type="EMBL" id="SXDP01000007">
    <property type="protein sequence ID" value="NEZ47437.1"/>
    <property type="molecule type" value="Genomic_DNA"/>
</dbReference>
<comment type="caution">
    <text evidence="1">The sequence shown here is derived from an EMBL/GenBank/DDBJ whole genome shotgun (WGS) entry which is preliminary data.</text>
</comment>
<dbReference type="InterPro" id="IPR036209">
    <property type="entry name" value="YwmB-like_sf"/>
</dbReference>
<dbReference type="InterPro" id="IPR014794">
    <property type="entry name" value="DUF1779"/>
</dbReference>
<protein>
    <recommendedName>
        <fullName evidence="3">TATA-box binding</fullName>
    </recommendedName>
</protein>
<dbReference type="RefSeq" id="WP_163249457.1">
    <property type="nucleotide sequence ID" value="NZ_SXDP01000007.1"/>
</dbReference>
<evidence type="ECO:0008006" key="3">
    <source>
        <dbReference type="Google" id="ProtNLM"/>
    </source>
</evidence>
<dbReference type="Proteomes" id="UP000473885">
    <property type="component" value="Unassembled WGS sequence"/>
</dbReference>
<gene>
    <name evidence="1" type="ORF">FDF74_09545</name>
</gene>
<organism evidence="1 2">
    <name type="scientific">Clostridium niameyense</name>
    <dbReference type="NCBI Taxonomy" id="1622073"/>
    <lineage>
        <taxon>Bacteria</taxon>
        <taxon>Bacillati</taxon>
        <taxon>Bacillota</taxon>
        <taxon>Clostridia</taxon>
        <taxon>Eubacteriales</taxon>
        <taxon>Clostridiaceae</taxon>
        <taxon>Clostridium</taxon>
    </lineage>
</organism>
<name>A0A6M0RCB9_9CLOT</name>
<reference evidence="1 2" key="1">
    <citation type="submission" date="2019-04" db="EMBL/GenBank/DDBJ databases">
        <title>Genome sequencing of Clostridium botulinum Groups I-IV and Clostridium butyricum.</title>
        <authorList>
            <person name="Brunt J."/>
            <person name="Van Vliet A.H.M."/>
            <person name="Stringer S.C."/>
            <person name="Carter A.T."/>
            <person name="Peck M.W."/>
        </authorList>
    </citation>
    <scope>NUCLEOTIDE SEQUENCE [LARGE SCALE GENOMIC DNA]</scope>
    <source>
        <strain evidence="1 2">IFR 18/094</strain>
    </source>
</reference>
<dbReference type="AlphaFoldDB" id="A0A6M0RCB9"/>
<evidence type="ECO:0000313" key="2">
    <source>
        <dbReference type="Proteomes" id="UP000473885"/>
    </source>
</evidence>
<proteinExistence type="predicted"/>
<dbReference type="Pfam" id="PF08680">
    <property type="entry name" value="DUF1779"/>
    <property type="match status" value="1"/>
</dbReference>
<keyword evidence="2" id="KW-1185">Reference proteome</keyword>
<evidence type="ECO:0000313" key="1">
    <source>
        <dbReference type="EMBL" id="NEZ47437.1"/>
    </source>
</evidence>
<accession>A0A6M0RCB9</accession>
<sequence>MNVLKNKYFKMIFPLVFILFLLFKNCCYATNKQDLFNKIKMETNSSLVEKGCTIKFSTSFDDKRIIKDITDCIILCNIKDIKLQCDGNYYCITMCNKEIEGNIYINKESLNNLVEIKITSLKDSSNFKNIKNSLEKYIKNIDNDKVIYEYCKLKTSDKSISKTNEGILNILKNCKAKNIETVKLNSGYSTICYTGNYKPIVSNGKAIDFNYSVCRYNSGNYIIIGTPQINITY</sequence>